<keyword evidence="4" id="KW-0067">ATP-binding</keyword>
<dbReference type="SMART" id="SM00382">
    <property type="entry name" value="AAA"/>
    <property type="match status" value="1"/>
</dbReference>
<dbReference type="PATRIC" id="fig|29540.5.peg.250"/>
<dbReference type="AlphaFoldDB" id="M0B6H2"/>
<dbReference type="Gene3D" id="3.40.50.300">
    <property type="entry name" value="P-loop containing nucleotide triphosphate hydrolases"/>
    <property type="match status" value="1"/>
</dbReference>
<evidence type="ECO:0000313" key="6">
    <source>
        <dbReference type="EMBL" id="ELZ06107.1"/>
    </source>
</evidence>
<dbReference type="PANTHER" id="PTHR43335:SF4">
    <property type="entry name" value="ABC TRANSPORTER, ATP-BINDING PROTEIN"/>
    <property type="match status" value="1"/>
</dbReference>
<dbReference type="RefSeq" id="WP_006106922.1">
    <property type="nucleotide sequence ID" value="NZ_AOIO01000003.1"/>
</dbReference>
<dbReference type="GO" id="GO:0005524">
    <property type="term" value="F:ATP binding"/>
    <property type="evidence" value="ECO:0007669"/>
    <property type="project" value="UniProtKB-KW"/>
</dbReference>
<dbReference type="GO" id="GO:0016887">
    <property type="term" value="F:ATP hydrolysis activity"/>
    <property type="evidence" value="ECO:0007669"/>
    <property type="project" value="InterPro"/>
</dbReference>
<evidence type="ECO:0000256" key="2">
    <source>
        <dbReference type="ARBA" id="ARBA00022448"/>
    </source>
</evidence>
<dbReference type="PANTHER" id="PTHR43335">
    <property type="entry name" value="ABC TRANSPORTER, ATP-BINDING PROTEIN"/>
    <property type="match status" value="1"/>
</dbReference>
<dbReference type="InterPro" id="IPR025302">
    <property type="entry name" value="DrrA1/2-like_C"/>
</dbReference>
<reference evidence="6 7" key="1">
    <citation type="journal article" date="2014" name="PLoS Genet.">
        <title>Phylogenetically driven sequencing of extremely halophilic archaea reveals strategies for static and dynamic osmo-response.</title>
        <authorList>
            <person name="Becker E.A."/>
            <person name="Seitzer P.M."/>
            <person name="Tritt A."/>
            <person name="Larsen D."/>
            <person name="Krusor M."/>
            <person name="Yao A.I."/>
            <person name="Wu D."/>
            <person name="Madern D."/>
            <person name="Eisen J.A."/>
            <person name="Darling A.E."/>
            <person name="Facciotti M.T."/>
        </authorList>
    </citation>
    <scope>NUCLEOTIDE SEQUENCE [LARGE SCALE GENOMIC DNA]</scope>
    <source>
        <strain evidence="6 7">DSM 12278</strain>
    </source>
</reference>
<organism evidence="6 7">
    <name type="scientific">Natrialba asiatica (strain ATCC 700177 / DSM 12278 / JCM 9576 / FERM P-10747 / NBRC 102637 / 172P1)</name>
    <dbReference type="NCBI Taxonomy" id="29540"/>
    <lineage>
        <taxon>Archaea</taxon>
        <taxon>Methanobacteriati</taxon>
        <taxon>Methanobacteriota</taxon>
        <taxon>Stenosarchaea group</taxon>
        <taxon>Halobacteria</taxon>
        <taxon>Halobacteriales</taxon>
        <taxon>Natrialbaceae</taxon>
        <taxon>Natrialba</taxon>
    </lineage>
</organism>
<dbReference type="Pfam" id="PF13732">
    <property type="entry name" value="DrrA1-3_C"/>
    <property type="match status" value="1"/>
</dbReference>
<protein>
    <submittedName>
        <fullName evidence="6">ABC transporter</fullName>
    </submittedName>
</protein>
<keyword evidence="2" id="KW-0813">Transport</keyword>
<dbReference type="CDD" id="cd03230">
    <property type="entry name" value="ABC_DR_subfamily_A"/>
    <property type="match status" value="1"/>
</dbReference>
<dbReference type="STRING" id="29540.C481_01205"/>
<comment type="caution">
    <text evidence="6">The sequence shown here is derived from an EMBL/GenBank/DDBJ whole genome shotgun (WGS) entry which is preliminary data.</text>
</comment>
<accession>M0B6H2</accession>
<dbReference type="InterPro" id="IPR003439">
    <property type="entry name" value="ABC_transporter-like_ATP-bd"/>
</dbReference>
<dbReference type="Pfam" id="PF00005">
    <property type="entry name" value="ABC_tran"/>
    <property type="match status" value="1"/>
</dbReference>
<evidence type="ECO:0000256" key="3">
    <source>
        <dbReference type="ARBA" id="ARBA00022741"/>
    </source>
</evidence>
<name>M0B6H2_NATA1</name>
<keyword evidence="7" id="KW-1185">Reference proteome</keyword>
<dbReference type="Proteomes" id="UP000011554">
    <property type="component" value="Unassembled WGS sequence"/>
</dbReference>
<evidence type="ECO:0000256" key="1">
    <source>
        <dbReference type="ARBA" id="ARBA00005417"/>
    </source>
</evidence>
<keyword evidence="3" id="KW-0547">Nucleotide-binding</keyword>
<gene>
    <name evidence="6" type="ORF">C481_01205</name>
</gene>
<proteinExistence type="inferred from homology"/>
<sequence length="313" mass="33740">MTAIDVNGLHKEFDGGVVAVDDLSFSIESGEIFGFLGPNGAGKSTTINILLGYASPTAGRATVLGQDVSTNFTQTRKRIGILPEGYSLYDRLTAREHIQWVIRTKDAADDPDAILERVGIADAADRRVGGFSKGMGQRLTFGMALVGDPDLLILDEPSSGLDPTGIQEMRETIRELAADGTTVFFSSHVLSEVEAVCDRVGIMSEGQLVALDEIDALRAQIDGSMRITLTLESVPDSLELERLNGVETVTVDGNTVTVSCRNNADKLDVINHVDERATVTNVVSEESSMEDLFNRYTEASHSETDQQVGEVSQ</sequence>
<dbReference type="SUPFAM" id="SSF52540">
    <property type="entry name" value="P-loop containing nucleoside triphosphate hydrolases"/>
    <property type="match status" value="1"/>
</dbReference>
<dbReference type="InterPro" id="IPR027417">
    <property type="entry name" value="P-loop_NTPase"/>
</dbReference>
<dbReference type="InterPro" id="IPR003593">
    <property type="entry name" value="AAA+_ATPase"/>
</dbReference>
<dbReference type="EMBL" id="AOIO01000003">
    <property type="protein sequence ID" value="ELZ06107.1"/>
    <property type="molecule type" value="Genomic_DNA"/>
</dbReference>
<dbReference type="eggNOG" id="arCOG00194">
    <property type="taxonomic scope" value="Archaea"/>
</dbReference>
<evidence type="ECO:0000313" key="7">
    <source>
        <dbReference type="Proteomes" id="UP000011554"/>
    </source>
</evidence>
<evidence type="ECO:0000256" key="4">
    <source>
        <dbReference type="ARBA" id="ARBA00022840"/>
    </source>
</evidence>
<dbReference type="OrthoDB" id="87732at2157"/>
<dbReference type="PROSITE" id="PS50893">
    <property type="entry name" value="ABC_TRANSPORTER_2"/>
    <property type="match status" value="1"/>
</dbReference>
<feature type="domain" description="ABC transporter" evidence="5">
    <location>
        <begin position="4"/>
        <end position="230"/>
    </location>
</feature>
<comment type="similarity">
    <text evidence="1">Belongs to the ABC transporter superfamily.</text>
</comment>
<evidence type="ECO:0000259" key="5">
    <source>
        <dbReference type="PROSITE" id="PS50893"/>
    </source>
</evidence>